<evidence type="ECO:0000256" key="1">
    <source>
        <dbReference type="SAM" id="MobiDB-lite"/>
    </source>
</evidence>
<name>A0AAD2HP19_9AGAR</name>
<evidence type="ECO:0000259" key="3">
    <source>
        <dbReference type="Pfam" id="PF20153"/>
    </source>
</evidence>
<dbReference type="EMBL" id="CAVNYO010000423">
    <property type="protein sequence ID" value="CAK5278480.1"/>
    <property type="molecule type" value="Genomic_DNA"/>
</dbReference>
<feature type="transmembrane region" description="Helical" evidence="2">
    <location>
        <begin position="228"/>
        <end position="245"/>
    </location>
</feature>
<dbReference type="Proteomes" id="UP001295794">
    <property type="component" value="Unassembled WGS sequence"/>
</dbReference>
<gene>
    <name evidence="4" type="ORF">MYCIT1_LOCUS27859</name>
</gene>
<feature type="transmembrane region" description="Helical" evidence="2">
    <location>
        <begin position="198"/>
        <end position="221"/>
    </location>
</feature>
<evidence type="ECO:0000256" key="2">
    <source>
        <dbReference type="SAM" id="Phobius"/>
    </source>
</evidence>
<feature type="region of interest" description="Disordered" evidence="1">
    <location>
        <begin position="1"/>
        <end position="22"/>
    </location>
</feature>
<keyword evidence="5" id="KW-1185">Reference proteome</keyword>
<sequence>MSQAERQQADQRKADEESIERERASGNKLWSAYISEAQNYDQGLIEGWRSEMDGLLIFAGLFSGVVTTFIIDSYKTLNPDSSSQTVVLLSQTVALLSQISHQLGNPNHSTAVMDALPPPASFSPSILSLVCNALWFTSLALSLSSALVATLVKQWAQEYQHRTSMFSSPSVRARVYMYLYYGLRRFNMHAVVGVPPLLLHASLVLFFAGLVAFLVPINVIIMGISSALLLLFVSIYGTFSALPLFRLDCPYQTPLTPILWSLNQSLRNRRGTSLPRAVAVCEAFFRKRVAEPDLERPAQSTVMNPATSTEPSTPAETRPQSQSIVEALKSAALHPPVETETRALAWIVRSLSDDDELEKLVEGLPQTLWDFDRNKPRGVYQALFKRLLQDPQVHLGQRLADFMAGSNSNLLEDKVRLRRQLSVLRAIWAICAFSLHTGSPLQSPIGEADMNYPLIGSKFLDSPGVQSMVTDVSALIRLNMIESRSRGRASIQPSSSDGDIRAQRQADIQQTYVDYLEALSKRATSFQRDVTNSLLHWSQMQFTEADGYETLRSALSRLIQSKSDETANNTVFAARQMINAFAQTSNYSDLFLPGLGPFLIRYPSLAASDQRSDLHPASKHHYTRYLCHQLCRNLSCGIDPQPSADALQLIYRNLLESNMPPRDLDTHVRVLRTLRTQAAEIPTHRLAAIVHSVVLNSFLWDLCGWEQLPSIFDDEEWFRAVIGLDNDERTERPSAQLVYGCAYVGLFSTFFEQCTAQSPNQTDQDMDLATLKLVQYRVANIRSVIPVELQNRFADAASAFIRKYPKDCLADEHVFSAVLYSAVDEHDGYITNLDALRVLDTAVSEVQADNQQKSHRDNAQRIRRYMQARLERNWERMQKPLLPPEDIFAAFIPLMSDAV</sequence>
<dbReference type="InterPro" id="IPR045338">
    <property type="entry name" value="DUF6535"/>
</dbReference>
<feature type="compositionally biased region" description="Polar residues" evidence="1">
    <location>
        <begin position="298"/>
        <end position="321"/>
    </location>
</feature>
<organism evidence="4 5">
    <name type="scientific">Mycena citricolor</name>
    <dbReference type="NCBI Taxonomy" id="2018698"/>
    <lineage>
        <taxon>Eukaryota</taxon>
        <taxon>Fungi</taxon>
        <taxon>Dikarya</taxon>
        <taxon>Basidiomycota</taxon>
        <taxon>Agaricomycotina</taxon>
        <taxon>Agaricomycetes</taxon>
        <taxon>Agaricomycetidae</taxon>
        <taxon>Agaricales</taxon>
        <taxon>Marasmiineae</taxon>
        <taxon>Mycenaceae</taxon>
        <taxon>Mycena</taxon>
    </lineage>
</organism>
<evidence type="ECO:0000313" key="4">
    <source>
        <dbReference type="EMBL" id="CAK5278480.1"/>
    </source>
</evidence>
<keyword evidence="2" id="KW-0812">Transmembrane</keyword>
<dbReference type="AlphaFoldDB" id="A0AAD2HP19"/>
<feature type="compositionally biased region" description="Basic and acidic residues" evidence="1">
    <location>
        <begin position="7"/>
        <end position="22"/>
    </location>
</feature>
<feature type="domain" description="DUF6535" evidence="3">
    <location>
        <begin position="30"/>
        <end position="215"/>
    </location>
</feature>
<feature type="transmembrane region" description="Helical" evidence="2">
    <location>
        <begin position="54"/>
        <end position="71"/>
    </location>
</feature>
<keyword evidence="2" id="KW-1133">Transmembrane helix</keyword>
<reference evidence="4" key="1">
    <citation type="submission" date="2023-11" db="EMBL/GenBank/DDBJ databases">
        <authorList>
            <person name="De Vega J J."/>
            <person name="De Vega J J."/>
        </authorList>
    </citation>
    <scope>NUCLEOTIDE SEQUENCE</scope>
</reference>
<protein>
    <recommendedName>
        <fullName evidence="3">DUF6535 domain-containing protein</fullName>
    </recommendedName>
</protein>
<proteinExistence type="predicted"/>
<comment type="caution">
    <text evidence="4">The sequence shown here is derived from an EMBL/GenBank/DDBJ whole genome shotgun (WGS) entry which is preliminary data.</text>
</comment>
<feature type="region of interest" description="Disordered" evidence="1">
    <location>
        <begin position="295"/>
        <end position="321"/>
    </location>
</feature>
<accession>A0AAD2HP19</accession>
<dbReference type="Pfam" id="PF20153">
    <property type="entry name" value="DUF6535"/>
    <property type="match status" value="1"/>
</dbReference>
<evidence type="ECO:0000313" key="5">
    <source>
        <dbReference type="Proteomes" id="UP001295794"/>
    </source>
</evidence>
<keyword evidence="2" id="KW-0472">Membrane</keyword>